<evidence type="ECO:0000256" key="2">
    <source>
        <dbReference type="ARBA" id="ARBA00017589"/>
    </source>
</evidence>
<evidence type="ECO:0000256" key="4">
    <source>
        <dbReference type="ARBA" id="ARBA00023242"/>
    </source>
</evidence>
<dbReference type="STRING" id="1147741.A0A0R3RF84"/>
<feature type="compositionally biased region" description="Polar residues" evidence="5">
    <location>
        <begin position="404"/>
        <end position="420"/>
    </location>
</feature>
<dbReference type="Proteomes" id="UP000050640">
    <property type="component" value="Unplaced"/>
</dbReference>
<keyword evidence="6" id="KW-1185">Reference proteome</keyword>
<protein>
    <recommendedName>
        <fullName evidence="2">DNA polymerase delta subunit 3</fullName>
    </recommendedName>
</protein>
<comment type="subcellular location">
    <subcellularLocation>
        <location evidence="1">Nucleus</location>
    </subcellularLocation>
</comment>
<proteinExistence type="predicted"/>
<evidence type="ECO:0000256" key="5">
    <source>
        <dbReference type="SAM" id="MobiDB-lite"/>
    </source>
</evidence>
<reference evidence="7" key="1">
    <citation type="submission" date="2017-02" db="UniProtKB">
        <authorList>
            <consortium name="WormBaseParasite"/>
        </authorList>
    </citation>
    <scope>IDENTIFICATION</scope>
</reference>
<dbReference type="AlphaFoldDB" id="A0A0R3RF84"/>
<feature type="region of interest" description="Disordered" evidence="5">
    <location>
        <begin position="344"/>
        <end position="372"/>
    </location>
</feature>
<dbReference type="Pfam" id="PF09507">
    <property type="entry name" value="CDC27"/>
    <property type="match status" value="1"/>
</dbReference>
<name>A0A0R3RF84_9BILA</name>
<feature type="region of interest" description="Disordered" evidence="5">
    <location>
        <begin position="403"/>
        <end position="424"/>
    </location>
</feature>
<sequence length="447" mass="50598">MMVLIAQVDAYSCHCTYKDKDAEGSRLRINSIDYNSIMGLDRRRLLETSLFDLEQIVTVQYLSRHADLPIDDAKDELAEFLKQNKNKTELHAVYIISGELNVSDPTSSSSSIHKLHRTQLVRDCDLEEIRQTYKNVETCEIYGLHTKSIKSLCLLYSVDSLEDAEYERTDPERSWLSYPEAETKTKEMLAHYGALPENQKKRTQKDLLLLSTPSSPEPVAKKTKSNITSLFVQATKRNNEQGTPSMDSVSQEGQRKVGKKADFVSREAIKHRGQRIVIDSEEEDMREEIESLEKSTEIVTSEKKDVIVGTRNTLLTQDDIFSDGDSNPDKMDCEESKKIEIIEEKIDPKKSSQFSGKGNDSSKNENGCGSQKKAMRKEYFTETFLDADGFMVTKQVLKKIEVEPSSTNASTGARGRTTNVKLLDGKDRRSAKVLQGQAKISSFFQKK</sequence>
<feature type="region of interest" description="Disordered" evidence="5">
    <location>
        <begin position="237"/>
        <end position="261"/>
    </location>
</feature>
<dbReference type="GO" id="GO:0003887">
    <property type="term" value="F:DNA-directed DNA polymerase activity"/>
    <property type="evidence" value="ECO:0007669"/>
    <property type="project" value="TreeGrafter"/>
</dbReference>
<dbReference type="GO" id="GO:0006271">
    <property type="term" value="P:DNA strand elongation involved in DNA replication"/>
    <property type="evidence" value="ECO:0007669"/>
    <property type="project" value="TreeGrafter"/>
</dbReference>
<feature type="compositionally biased region" description="Polar residues" evidence="5">
    <location>
        <begin position="353"/>
        <end position="369"/>
    </location>
</feature>
<accession>A0A0R3RF84</accession>
<organism evidence="6 7">
    <name type="scientific">Elaeophora elaphi</name>
    <dbReference type="NCBI Taxonomy" id="1147741"/>
    <lineage>
        <taxon>Eukaryota</taxon>
        <taxon>Metazoa</taxon>
        <taxon>Ecdysozoa</taxon>
        <taxon>Nematoda</taxon>
        <taxon>Chromadorea</taxon>
        <taxon>Rhabditida</taxon>
        <taxon>Spirurina</taxon>
        <taxon>Spiruromorpha</taxon>
        <taxon>Filarioidea</taxon>
        <taxon>Onchocercidae</taxon>
        <taxon>Elaeophora</taxon>
    </lineage>
</organism>
<evidence type="ECO:0000313" key="7">
    <source>
        <dbReference type="WBParaSite" id="EEL_0000000701-mRNA-1"/>
    </source>
</evidence>
<dbReference type="GO" id="GO:0006297">
    <property type="term" value="P:nucleotide-excision repair, DNA gap filling"/>
    <property type="evidence" value="ECO:0007669"/>
    <property type="project" value="TreeGrafter"/>
</dbReference>
<keyword evidence="3" id="KW-0235">DNA replication</keyword>
<dbReference type="GO" id="GO:1904161">
    <property type="term" value="P:DNA synthesis involved in UV-damage excision repair"/>
    <property type="evidence" value="ECO:0007669"/>
    <property type="project" value="TreeGrafter"/>
</dbReference>
<dbReference type="PANTHER" id="PTHR17598">
    <property type="entry name" value="DNA POLYMERASE DELTA SUBUNIT 3"/>
    <property type="match status" value="1"/>
</dbReference>
<dbReference type="PANTHER" id="PTHR17598:SF13">
    <property type="entry name" value="DNA POLYMERASE DELTA SUBUNIT 3"/>
    <property type="match status" value="1"/>
</dbReference>
<dbReference type="InterPro" id="IPR041913">
    <property type="entry name" value="POLD3_sf"/>
</dbReference>
<feature type="compositionally biased region" description="Polar residues" evidence="5">
    <location>
        <begin position="237"/>
        <end position="252"/>
    </location>
</feature>
<dbReference type="WBParaSite" id="EEL_0000000701-mRNA-1">
    <property type="protein sequence ID" value="EEL_0000000701-mRNA-1"/>
    <property type="gene ID" value="EEL_0000000701"/>
</dbReference>
<evidence type="ECO:0000313" key="6">
    <source>
        <dbReference type="Proteomes" id="UP000050640"/>
    </source>
</evidence>
<dbReference type="GO" id="GO:0043625">
    <property type="term" value="C:delta DNA polymerase complex"/>
    <property type="evidence" value="ECO:0007669"/>
    <property type="project" value="InterPro"/>
</dbReference>
<evidence type="ECO:0000256" key="1">
    <source>
        <dbReference type="ARBA" id="ARBA00004123"/>
    </source>
</evidence>
<dbReference type="Gene3D" id="3.90.1030.20">
    <property type="entry name" value="DNA polymerase delta, p66 (Cdc27) subunit, wHTH domain"/>
    <property type="match status" value="1"/>
</dbReference>
<keyword evidence="4" id="KW-0539">Nucleus</keyword>
<evidence type="ECO:0000256" key="3">
    <source>
        <dbReference type="ARBA" id="ARBA00022705"/>
    </source>
</evidence>
<dbReference type="InterPro" id="IPR019038">
    <property type="entry name" value="POLD3"/>
</dbReference>